<dbReference type="PANTHER" id="PTHR16026:SF0">
    <property type="entry name" value="CARTILAGE ACIDIC PROTEIN 1"/>
    <property type="match status" value="1"/>
</dbReference>
<evidence type="ECO:0000256" key="1">
    <source>
        <dbReference type="ARBA" id="ARBA00022729"/>
    </source>
</evidence>
<evidence type="ECO:0000313" key="4">
    <source>
        <dbReference type="EMBL" id="MFC3194194.1"/>
    </source>
</evidence>
<evidence type="ECO:0000313" key="5">
    <source>
        <dbReference type="Proteomes" id="UP001595533"/>
    </source>
</evidence>
<reference evidence="5" key="1">
    <citation type="journal article" date="2019" name="Int. J. Syst. Evol. Microbiol.">
        <title>The Global Catalogue of Microorganisms (GCM) 10K type strain sequencing project: providing services to taxonomists for standard genome sequencing and annotation.</title>
        <authorList>
            <consortium name="The Broad Institute Genomics Platform"/>
            <consortium name="The Broad Institute Genome Sequencing Center for Infectious Disease"/>
            <person name="Wu L."/>
            <person name="Ma J."/>
        </authorList>
    </citation>
    <scope>NUCLEOTIDE SEQUENCE [LARGE SCALE GENOMIC DNA]</scope>
    <source>
        <strain evidence="5">KCTC 42953</strain>
    </source>
</reference>
<dbReference type="InterPro" id="IPR027039">
    <property type="entry name" value="Crtac1"/>
</dbReference>
<dbReference type="Pfam" id="PF13517">
    <property type="entry name" value="FG-GAP_3"/>
    <property type="match status" value="3"/>
</dbReference>
<protein>
    <submittedName>
        <fullName evidence="4">CRTAC1 family protein</fullName>
    </submittedName>
</protein>
<gene>
    <name evidence="4" type="ORF">ACFODZ_08065</name>
</gene>
<name>A0ABV7J7U7_9GAMM</name>
<keyword evidence="1 2" id="KW-0732">Signal</keyword>
<evidence type="ECO:0000259" key="3">
    <source>
        <dbReference type="Pfam" id="PF07593"/>
    </source>
</evidence>
<dbReference type="Pfam" id="PF07593">
    <property type="entry name" value="UnbV_ASPIC"/>
    <property type="match status" value="1"/>
</dbReference>
<organism evidence="4 5">
    <name type="scientific">Marinicella sediminis</name>
    <dbReference type="NCBI Taxonomy" id="1792834"/>
    <lineage>
        <taxon>Bacteria</taxon>
        <taxon>Pseudomonadati</taxon>
        <taxon>Pseudomonadota</taxon>
        <taxon>Gammaproteobacteria</taxon>
        <taxon>Lysobacterales</taxon>
        <taxon>Marinicellaceae</taxon>
        <taxon>Marinicella</taxon>
    </lineage>
</organism>
<dbReference type="InterPro" id="IPR028994">
    <property type="entry name" value="Integrin_alpha_N"/>
</dbReference>
<evidence type="ECO:0000256" key="2">
    <source>
        <dbReference type="SAM" id="SignalP"/>
    </source>
</evidence>
<dbReference type="InterPro" id="IPR013517">
    <property type="entry name" value="FG-GAP"/>
</dbReference>
<dbReference type="Proteomes" id="UP001595533">
    <property type="component" value="Unassembled WGS sequence"/>
</dbReference>
<dbReference type="SUPFAM" id="SSF69318">
    <property type="entry name" value="Integrin alpha N-terminal domain"/>
    <property type="match status" value="2"/>
</dbReference>
<dbReference type="InterPro" id="IPR011519">
    <property type="entry name" value="UnbV_ASPIC"/>
</dbReference>
<accession>A0ABV7J7U7</accession>
<feature type="domain" description="ASPIC/UnbV" evidence="3">
    <location>
        <begin position="425"/>
        <end position="490"/>
    </location>
</feature>
<dbReference type="Gene3D" id="2.130.10.130">
    <property type="entry name" value="Integrin alpha, N-terminal"/>
    <property type="match status" value="2"/>
</dbReference>
<proteinExistence type="predicted"/>
<dbReference type="EMBL" id="JBHRTS010000004">
    <property type="protein sequence ID" value="MFC3194194.1"/>
    <property type="molecule type" value="Genomic_DNA"/>
</dbReference>
<dbReference type="RefSeq" id="WP_077412464.1">
    <property type="nucleotide sequence ID" value="NZ_JBHRTS010000004.1"/>
</dbReference>
<feature type="signal peptide" evidence="2">
    <location>
        <begin position="1"/>
        <end position="17"/>
    </location>
</feature>
<comment type="caution">
    <text evidence="4">The sequence shown here is derived from an EMBL/GenBank/DDBJ whole genome shotgun (WGS) entry which is preliminary data.</text>
</comment>
<sequence length="506" mass="55011">MLKLIFALMMFSLTSAAGQDHFLHVDFSPLINADHSLSNGELGMGQAWTDINGDGYLDLYLTNQNGANHILLNDQSGGFVIDSQYVAGELPNSHDFGVAVTDYNNDGFQDLFISSFGPNKLLKNIGGQSFEEVSTALGLTDSSYSIASSWADINNDGWLDVYVVNYSVENDLNEADQLLLNNQGMGFIDVTADLSPAINLVKHGLAVQFIDFDADGDMDLYVVNDKQEGNTLWRNDGPAVNGCGTYVCMVDVSNATQTFRPVDGMGIAIADYDLDGDFDFYFSSIAEQVLLQSQFSQGNPWYTDQSNAVGLNFDATGWATLFMDVDNDRYPDAYLATANVTPSKRDRLYISNQMGQFNDATVFSGIEDLYMTVGAAKGDYDNDGKVDLVVGNWGTNYMLYRNINPSNHNWVKFNLTGGGDINSLAIGSRISVITSSQHTLIDQVVSGGSHGAGNSLLPHFGLGAATIDRVEVIWPNGIRSQLWAPAVNTTHILAYPGELVFATGFD</sequence>
<keyword evidence="5" id="KW-1185">Reference proteome</keyword>
<feature type="chain" id="PRO_5045612790" evidence="2">
    <location>
        <begin position="18"/>
        <end position="506"/>
    </location>
</feature>
<dbReference type="PANTHER" id="PTHR16026">
    <property type="entry name" value="CARTILAGE ACIDIC PROTEIN 1"/>
    <property type="match status" value="1"/>
</dbReference>